<sequence>MTWSHRTLHRRGSASNGTNSDGPSTAIVSMPSPSQLLAPLPTAATIARHRFRHYSVRTATVATINVEPSYAIEIPKKKWSDLPLFTPNRSVQIRHNRHLHRTTASQCPADHGPIVTNYDHDKSMPLPPSDRPPSLRLTFRRRQTHASAIGVPPKPGPWRPIKKRAFSSIDKPRMKRLDLPLTGGVDVFASVFADSFVRVFDLPAKEHPTIIYVRSSASAGTSRTLDTRPPSSWTAPRLSSSTSASSHSLLLNSSGTRPASMPSPGHPTALATSALPAMTPRLSFGTSPPMGQPIEGGLDPILAYTAGAEIEQL</sequence>
<proteinExistence type="predicted"/>
<evidence type="ECO:0000313" key="3">
    <source>
        <dbReference type="Proteomes" id="UP001187471"/>
    </source>
</evidence>
<dbReference type="Proteomes" id="UP001187471">
    <property type="component" value="Unassembled WGS sequence"/>
</dbReference>
<evidence type="ECO:0000256" key="1">
    <source>
        <dbReference type="SAM" id="MobiDB-lite"/>
    </source>
</evidence>
<evidence type="ECO:0000313" key="2">
    <source>
        <dbReference type="EMBL" id="KAK2972160.1"/>
    </source>
</evidence>
<feature type="compositionally biased region" description="Polar residues" evidence="1">
    <location>
        <begin position="13"/>
        <end position="27"/>
    </location>
</feature>
<feature type="region of interest" description="Disordered" evidence="1">
    <location>
        <begin position="217"/>
        <end position="271"/>
    </location>
</feature>
<feature type="compositionally biased region" description="Polar residues" evidence="1">
    <location>
        <begin position="217"/>
        <end position="234"/>
    </location>
</feature>
<keyword evidence="3" id="KW-1185">Reference proteome</keyword>
<feature type="region of interest" description="Disordered" evidence="1">
    <location>
        <begin position="1"/>
        <end position="32"/>
    </location>
</feature>
<gene>
    <name evidence="2" type="ORF">RJ640_029198</name>
</gene>
<protein>
    <submittedName>
        <fullName evidence="2">Uncharacterized protein</fullName>
    </submittedName>
</protein>
<reference evidence="2" key="1">
    <citation type="submission" date="2022-12" db="EMBL/GenBank/DDBJ databases">
        <title>Draft genome assemblies for two species of Escallonia (Escalloniales).</title>
        <authorList>
            <person name="Chanderbali A."/>
            <person name="Dervinis C."/>
            <person name="Anghel I."/>
            <person name="Soltis D."/>
            <person name="Soltis P."/>
            <person name="Zapata F."/>
        </authorList>
    </citation>
    <scope>NUCLEOTIDE SEQUENCE</scope>
    <source>
        <strain evidence="2">UCBG92.1500</strain>
        <tissue evidence="2">Leaf</tissue>
    </source>
</reference>
<dbReference type="EMBL" id="JAVXUO010002534">
    <property type="protein sequence ID" value="KAK2972160.1"/>
    <property type="molecule type" value="Genomic_DNA"/>
</dbReference>
<name>A0AA88R8G5_9ASTE</name>
<dbReference type="AlphaFoldDB" id="A0AA88R8G5"/>
<feature type="compositionally biased region" description="Low complexity" evidence="1">
    <location>
        <begin position="238"/>
        <end position="254"/>
    </location>
</feature>
<feature type="compositionally biased region" description="Basic residues" evidence="1">
    <location>
        <begin position="1"/>
        <end position="12"/>
    </location>
</feature>
<comment type="caution">
    <text evidence="2">The sequence shown here is derived from an EMBL/GenBank/DDBJ whole genome shotgun (WGS) entry which is preliminary data.</text>
</comment>
<organism evidence="2 3">
    <name type="scientific">Escallonia rubra</name>
    <dbReference type="NCBI Taxonomy" id="112253"/>
    <lineage>
        <taxon>Eukaryota</taxon>
        <taxon>Viridiplantae</taxon>
        <taxon>Streptophyta</taxon>
        <taxon>Embryophyta</taxon>
        <taxon>Tracheophyta</taxon>
        <taxon>Spermatophyta</taxon>
        <taxon>Magnoliopsida</taxon>
        <taxon>eudicotyledons</taxon>
        <taxon>Gunneridae</taxon>
        <taxon>Pentapetalae</taxon>
        <taxon>asterids</taxon>
        <taxon>campanulids</taxon>
        <taxon>Escalloniales</taxon>
        <taxon>Escalloniaceae</taxon>
        <taxon>Escallonia</taxon>
    </lineage>
</organism>
<accession>A0AA88R8G5</accession>